<comment type="caution">
    <text evidence="3">The sequence shown here is derived from an EMBL/GenBank/DDBJ whole genome shotgun (WGS) entry which is preliminary data.</text>
</comment>
<dbReference type="GO" id="GO:0008028">
    <property type="term" value="F:monocarboxylic acid transmembrane transporter activity"/>
    <property type="evidence" value="ECO:0007669"/>
    <property type="project" value="TreeGrafter"/>
</dbReference>
<name>A0A9D3P2A0_9TELE</name>
<dbReference type="PROSITE" id="PS51257">
    <property type="entry name" value="PROKAR_LIPOPROTEIN"/>
    <property type="match status" value="1"/>
</dbReference>
<keyword evidence="4" id="KW-1185">Reference proteome</keyword>
<dbReference type="PANTHER" id="PTHR11360">
    <property type="entry name" value="MONOCARBOXYLATE TRANSPORTER"/>
    <property type="match status" value="1"/>
</dbReference>
<keyword evidence="2" id="KW-0812">Transmembrane</keyword>
<evidence type="ECO:0000256" key="1">
    <source>
        <dbReference type="ARBA" id="ARBA00004141"/>
    </source>
</evidence>
<dbReference type="SUPFAM" id="SSF103473">
    <property type="entry name" value="MFS general substrate transporter"/>
    <property type="match status" value="1"/>
</dbReference>
<proteinExistence type="predicted"/>
<dbReference type="Proteomes" id="UP000824219">
    <property type="component" value="Linkage Group LG04"/>
</dbReference>
<accession>A0A9D3P2A0</accession>
<evidence type="ECO:0000256" key="2">
    <source>
        <dbReference type="SAM" id="Phobius"/>
    </source>
</evidence>
<dbReference type="PANTHER" id="PTHR11360:SF255">
    <property type="entry name" value="MONOCARBOXYLATE TRANSPORTER 2"/>
    <property type="match status" value="1"/>
</dbReference>
<dbReference type="Gene3D" id="1.20.1250.20">
    <property type="entry name" value="MFS general substrate transporter like domains"/>
    <property type="match status" value="1"/>
</dbReference>
<gene>
    <name evidence="3" type="ORF">KOW79_003490</name>
</gene>
<organism evidence="3 4">
    <name type="scientific">Hemibagrus wyckioides</name>
    <dbReference type="NCBI Taxonomy" id="337641"/>
    <lineage>
        <taxon>Eukaryota</taxon>
        <taxon>Metazoa</taxon>
        <taxon>Chordata</taxon>
        <taxon>Craniata</taxon>
        <taxon>Vertebrata</taxon>
        <taxon>Euteleostomi</taxon>
        <taxon>Actinopterygii</taxon>
        <taxon>Neopterygii</taxon>
        <taxon>Teleostei</taxon>
        <taxon>Ostariophysi</taxon>
        <taxon>Siluriformes</taxon>
        <taxon>Bagridae</taxon>
        <taxon>Hemibagrus</taxon>
    </lineage>
</organism>
<reference evidence="3 4" key="1">
    <citation type="submission" date="2021-06" db="EMBL/GenBank/DDBJ databases">
        <title>Chromosome-level genome assembly of the red-tail catfish (Hemibagrus wyckioides).</title>
        <authorList>
            <person name="Shao F."/>
        </authorList>
    </citation>
    <scope>NUCLEOTIDE SEQUENCE [LARGE SCALE GENOMIC DNA]</scope>
    <source>
        <strain evidence="3">EC202008001</strain>
        <tissue evidence="3">Blood</tissue>
    </source>
</reference>
<keyword evidence="2" id="KW-0472">Membrane</keyword>
<feature type="transmembrane region" description="Helical" evidence="2">
    <location>
        <begin position="20"/>
        <end position="47"/>
    </location>
</feature>
<dbReference type="InterPro" id="IPR050327">
    <property type="entry name" value="Proton-linked_MCT"/>
</dbReference>
<sequence>MMVHEMRFLCFSDSAPAGSAFSACIGHGVMVMLGGLLSSVGMVAGAYTQNLLQLYITVGFRTGFGNALTWTPTVTMLGCYFEKQQPVAKFLSSAGE</sequence>
<dbReference type="OrthoDB" id="8956916at2759"/>
<protein>
    <submittedName>
        <fullName evidence="3">Uncharacterized protein</fullName>
    </submittedName>
</protein>
<evidence type="ECO:0000313" key="3">
    <source>
        <dbReference type="EMBL" id="KAG7333355.1"/>
    </source>
</evidence>
<dbReference type="EMBL" id="JAHKSW010000004">
    <property type="protein sequence ID" value="KAG7333355.1"/>
    <property type="molecule type" value="Genomic_DNA"/>
</dbReference>
<comment type="subcellular location">
    <subcellularLocation>
        <location evidence="1">Membrane</location>
        <topology evidence="1">Multi-pass membrane protein</topology>
    </subcellularLocation>
</comment>
<dbReference type="GO" id="GO:0016020">
    <property type="term" value="C:membrane"/>
    <property type="evidence" value="ECO:0007669"/>
    <property type="project" value="UniProtKB-SubCell"/>
</dbReference>
<dbReference type="InterPro" id="IPR036259">
    <property type="entry name" value="MFS_trans_sf"/>
</dbReference>
<evidence type="ECO:0000313" key="4">
    <source>
        <dbReference type="Proteomes" id="UP000824219"/>
    </source>
</evidence>
<dbReference type="AlphaFoldDB" id="A0A9D3P2A0"/>
<keyword evidence="2" id="KW-1133">Transmembrane helix</keyword>